<dbReference type="EMBL" id="ML977161">
    <property type="protein sequence ID" value="KAF1985531.1"/>
    <property type="molecule type" value="Genomic_DNA"/>
</dbReference>
<dbReference type="Proteomes" id="UP000800041">
    <property type="component" value="Unassembled WGS sequence"/>
</dbReference>
<dbReference type="GO" id="GO:0003847">
    <property type="term" value="F:1-alkyl-2-acetylglycerophosphocholine esterase activity"/>
    <property type="evidence" value="ECO:0007669"/>
    <property type="project" value="UniProtKB-EC"/>
</dbReference>
<feature type="compositionally biased region" description="Polar residues" evidence="5">
    <location>
        <begin position="658"/>
        <end position="675"/>
    </location>
</feature>
<accession>A0A6G1GX47</accession>
<dbReference type="EC" id="3.1.1.47" evidence="1"/>
<evidence type="ECO:0000256" key="1">
    <source>
        <dbReference type="ARBA" id="ARBA00013201"/>
    </source>
</evidence>
<evidence type="ECO:0000256" key="4">
    <source>
        <dbReference type="ARBA" id="ARBA00023098"/>
    </source>
</evidence>
<evidence type="ECO:0000313" key="7">
    <source>
        <dbReference type="Proteomes" id="UP000800041"/>
    </source>
</evidence>
<feature type="compositionally biased region" description="Basic and acidic residues" evidence="5">
    <location>
        <begin position="592"/>
        <end position="604"/>
    </location>
</feature>
<feature type="region of interest" description="Disordered" evidence="5">
    <location>
        <begin position="585"/>
        <end position="675"/>
    </location>
</feature>
<dbReference type="AlphaFoldDB" id="A0A6G1GX47"/>
<dbReference type="Pfam" id="PF03403">
    <property type="entry name" value="PAF-AH_p_II"/>
    <property type="match status" value="1"/>
</dbReference>
<feature type="compositionally biased region" description="Basic and acidic residues" evidence="5">
    <location>
        <begin position="640"/>
        <end position="656"/>
    </location>
</feature>
<dbReference type="SUPFAM" id="SSF53474">
    <property type="entry name" value="alpha/beta-Hydrolases"/>
    <property type="match status" value="1"/>
</dbReference>
<gene>
    <name evidence="6" type="ORF">K402DRAFT_334111</name>
</gene>
<dbReference type="OrthoDB" id="2363873at2759"/>
<keyword evidence="3" id="KW-0442">Lipid degradation</keyword>
<dbReference type="GO" id="GO:0016042">
    <property type="term" value="P:lipid catabolic process"/>
    <property type="evidence" value="ECO:0007669"/>
    <property type="project" value="UniProtKB-KW"/>
</dbReference>
<evidence type="ECO:0000256" key="2">
    <source>
        <dbReference type="ARBA" id="ARBA00022801"/>
    </source>
</evidence>
<protein>
    <recommendedName>
        <fullName evidence="1">1-alkyl-2-acetylglycerophosphocholine esterase</fullName>
        <ecNumber evidence="1">3.1.1.47</ecNumber>
    </recommendedName>
</protein>
<keyword evidence="2" id="KW-0378">Hydrolase</keyword>
<sequence>MGSGLMRSGSIPNAKQPKSRPPTSLRDKLIPSTLPNYSGPYSVGTMDLEIPAEEPGTISHITRKKVHLFRLETVLMTIYYPSAFGTGNGGDPSGRSKRWARETWLPRPRVGTAKGYGKFSGLGSALCVPFFAATSMLTKLPAYKNAAPAKHWPPDGNLKNAGKKVKNMAGQPPEGEPDSPCFPLLIFSHGLGGNRRCYSSVCGEFASYGFVVVAIEHRDGSGPRSYVNHSKEGVGSMEEREETGHMEHTEKEKKEQFDRVEYVFPKNNPLDTSPNNKKGVDHELRSAQIELRLAEMKEAYRVMKEICHGNGAELAKQNLRQRPYHGSSSKGLEGVNWSDWKDAFQLDEITIVGHSFGAATVIEVLRHPDIFKFISQGIIYDIWGAALIPPDENDRHRIQTPLLGINSEAFMYWPDNFDAVEALMKEADSQQAPTWLMTVRGTVHVSQSDFSIIYPRLCALLLKMTANPKRALDLNLGASLEFLAKVSPRCRAMVGRAMPSEELLSTDLLDEMPVEHKPKDDFIAMRLRIPHEFRSRVVPELAKRVGWGGNGNGKKKELVKNEIWMHVSSDDEDVRRYQERKLTEGQGVLFEGHGEKGEVQRGREEGEEGEEDEVREKEEEAEEDEDEKASVNGNGDVDVDVVREKGKGEGETRGSETDVTNTGGNSDVTSSATTL</sequence>
<dbReference type="PANTHER" id="PTHR10272:SF0">
    <property type="entry name" value="PLATELET-ACTIVATING FACTOR ACETYLHYDROLASE"/>
    <property type="match status" value="1"/>
</dbReference>
<feature type="compositionally biased region" description="Acidic residues" evidence="5">
    <location>
        <begin position="605"/>
        <end position="627"/>
    </location>
</feature>
<proteinExistence type="predicted"/>
<feature type="region of interest" description="Disordered" evidence="5">
    <location>
        <begin position="221"/>
        <end position="254"/>
    </location>
</feature>
<evidence type="ECO:0000256" key="5">
    <source>
        <dbReference type="SAM" id="MobiDB-lite"/>
    </source>
</evidence>
<feature type="compositionally biased region" description="Basic and acidic residues" evidence="5">
    <location>
        <begin position="242"/>
        <end position="254"/>
    </location>
</feature>
<feature type="region of interest" description="Disordered" evidence="5">
    <location>
        <begin position="1"/>
        <end position="33"/>
    </location>
</feature>
<dbReference type="InterPro" id="IPR029058">
    <property type="entry name" value="AB_hydrolase_fold"/>
</dbReference>
<dbReference type="PANTHER" id="PTHR10272">
    <property type="entry name" value="PLATELET-ACTIVATING FACTOR ACETYLHYDROLASE"/>
    <property type="match status" value="1"/>
</dbReference>
<reference evidence="6" key="1">
    <citation type="journal article" date="2020" name="Stud. Mycol.">
        <title>101 Dothideomycetes genomes: a test case for predicting lifestyles and emergence of pathogens.</title>
        <authorList>
            <person name="Haridas S."/>
            <person name="Albert R."/>
            <person name="Binder M."/>
            <person name="Bloem J."/>
            <person name="Labutti K."/>
            <person name="Salamov A."/>
            <person name="Andreopoulos B."/>
            <person name="Baker S."/>
            <person name="Barry K."/>
            <person name="Bills G."/>
            <person name="Bluhm B."/>
            <person name="Cannon C."/>
            <person name="Castanera R."/>
            <person name="Culley D."/>
            <person name="Daum C."/>
            <person name="Ezra D."/>
            <person name="Gonzalez J."/>
            <person name="Henrissat B."/>
            <person name="Kuo A."/>
            <person name="Liang C."/>
            <person name="Lipzen A."/>
            <person name="Lutzoni F."/>
            <person name="Magnuson J."/>
            <person name="Mondo S."/>
            <person name="Nolan M."/>
            <person name="Ohm R."/>
            <person name="Pangilinan J."/>
            <person name="Park H.-J."/>
            <person name="Ramirez L."/>
            <person name="Alfaro M."/>
            <person name="Sun H."/>
            <person name="Tritt A."/>
            <person name="Yoshinaga Y."/>
            <person name="Zwiers L.-H."/>
            <person name="Turgeon B."/>
            <person name="Goodwin S."/>
            <person name="Spatafora J."/>
            <person name="Crous P."/>
            <person name="Grigoriev I."/>
        </authorList>
    </citation>
    <scope>NUCLEOTIDE SEQUENCE</scope>
    <source>
        <strain evidence="6">CBS 113979</strain>
    </source>
</reference>
<keyword evidence="4" id="KW-0443">Lipid metabolism</keyword>
<evidence type="ECO:0000313" key="6">
    <source>
        <dbReference type="EMBL" id="KAF1985531.1"/>
    </source>
</evidence>
<dbReference type="Gene3D" id="3.40.50.1820">
    <property type="entry name" value="alpha/beta hydrolase"/>
    <property type="match status" value="1"/>
</dbReference>
<keyword evidence="7" id="KW-1185">Reference proteome</keyword>
<name>A0A6G1GX47_9PEZI</name>
<organism evidence="6 7">
    <name type="scientific">Aulographum hederae CBS 113979</name>
    <dbReference type="NCBI Taxonomy" id="1176131"/>
    <lineage>
        <taxon>Eukaryota</taxon>
        <taxon>Fungi</taxon>
        <taxon>Dikarya</taxon>
        <taxon>Ascomycota</taxon>
        <taxon>Pezizomycotina</taxon>
        <taxon>Dothideomycetes</taxon>
        <taxon>Pleosporomycetidae</taxon>
        <taxon>Aulographales</taxon>
        <taxon>Aulographaceae</taxon>
    </lineage>
</organism>
<evidence type="ECO:0000256" key="3">
    <source>
        <dbReference type="ARBA" id="ARBA00022963"/>
    </source>
</evidence>